<dbReference type="Proteomes" id="UP000295008">
    <property type="component" value="Unassembled WGS sequence"/>
</dbReference>
<evidence type="ECO:0000313" key="3">
    <source>
        <dbReference type="Proteomes" id="UP000295008"/>
    </source>
</evidence>
<organism evidence="2 3">
    <name type="scientific">Hydrogenispora ethanolica</name>
    <dbReference type="NCBI Taxonomy" id="1082276"/>
    <lineage>
        <taxon>Bacteria</taxon>
        <taxon>Bacillati</taxon>
        <taxon>Bacillota</taxon>
        <taxon>Hydrogenispora</taxon>
    </lineage>
</organism>
<dbReference type="RefSeq" id="WP_132013197.1">
    <property type="nucleotide sequence ID" value="NZ_SLUN01000004.1"/>
</dbReference>
<sequence length="258" mass="29945">MPNRTIKESICTSDTIDQLSAEEERLFTRLIVNCEDYGRMEARSEIVRAKCFPLKVDQISIPDIETWLKKLVEVGLIVIYENHSKKYLQFVNWEAHQTIRALKSKYPAPDDEGSNILSFENSCIQMNSDVSGQVQTCSATLNERSKDRKDRKDRDPETAEKAIDQKVQYADYVWLTEGEHKKLTMRYGEPIVKLLIEELDNYKGAYPKKRKYESDYRAILSWVVEKVMRKTGLPQNKSEPSDRTKKTLENLVKEGQAI</sequence>
<feature type="region of interest" description="Disordered" evidence="1">
    <location>
        <begin position="142"/>
        <end position="161"/>
    </location>
</feature>
<feature type="compositionally biased region" description="Basic and acidic residues" evidence="1">
    <location>
        <begin position="143"/>
        <end position="161"/>
    </location>
</feature>
<dbReference type="AlphaFoldDB" id="A0A4R1S4Q8"/>
<name>A0A4R1S4Q8_HYDET</name>
<evidence type="ECO:0008006" key="4">
    <source>
        <dbReference type="Google" id="ProtNLM"/>
    </source>
</evidence>
<evidence type="ECO:0000256" key="1">
    <source>
        <dbReference type="SAM" id="MobiDB-lite"/>
    </source>
</evidence>
<gene>
    <name evidence="2" type="ORF">EDC14_1004146</name>
</gene>
<proteinExistence type="predicted"/>
<comment type="caution">
    <text evidence="2">The sequence shown here is derived from an EMBL/GenBank/DDBJ whole genome shotgun (WGS) entry which is preliminary data.</text>
</comment>
<dbReference type="OrthoDB" id="7365718at2"/>
<keyword evidence="3" id="KW-1185">Reference proteome</keyword>
<dbReference type="EMBL" id="SLUN01000004">
    <property type="protein sequence ID" value="TCL74208.1"/>
    <property type="molecule type" value="Genomic_DNA"/>
</dbReference>
<reference evidence="2 3" key="1">
    <citation type="submission" date="2019-03" db="EMBL/GenBank/DDBJ databases">
        <title>Genomic Encyclopedia of Type Strains, Phase IV (KMG-IV): sequencing the most valuable type-strain genomes for metagenomic binning, comparative biology and taxonomic classification.</title>
        <authorList>
            <person name="Goeker M."/>
        </authorList>
    </citation>
    <scope>NUCLEOTIDE SEQUENCE [LARGE SCALE GENOMIC DNA]</scope>
    <source>
        <strain evidence="2 3">LX-B</strain>
    </source>
</reference>
<accession>A0A4R1S4Q8</accession>
<evidence type="ECO:0000313" key="2">
    <source>
        <dbReference type="EMBL" id="TCL74208.1"/>
    </source>
</evidence>
<protein>
    <recommendedName>
        <fullName evidence="4">Phage replication protein O</fullName>
    </recommendedName>
</protein>